<gene>
    <name evidence="2" type="ORF">Tci_612051</name>
</gene>
<evidence type="ECO:0008006" key="3">
    <source>
        <dbReference type="Google" id="ProtNLM"/>
    </source>
</evidence>
<dbReference type="EMBL" id="BKCJ010417544">
    <property type="protein sequence ID" value="GFA40079.1"/>
    <property type="molecule type" value="Genomic_DNA"/>
</dbReference>
<reference evidence="2" key="1">
    <citation type="journal article" date="2019" name="Sci. Rep.">
        <title>Draft genome of Tanacetum cinerariifolium, the natural source of mosquito coil.</title>
        <authorList>
            <person name="Yamashiro T."/>
            <person name="Shiraishi A."/>
            <person name="Satake H."/>
            <person name="Nakayama K."/>
        </authorList>
    </citation>
    <scope>NUCLEOTIDE SEQUENCE</scope>
</reference>
<comment type="caution">
    <text evidence="2">The sequence shown here is derived from an EMBL/GenBank/DDBJ whole genome shotgun (WGS) entry which is preliminary data.</text>
</comment>
<sequence length="392" mass="43583">EVDEETKTITFSLSSMEKPLKFTRYEFITAIGLPICSNDVSLPPKETVRARLATLGLCDKDKPSLSSTLLVNSSPLKIKYFSPTLRIFMQYIEIDIGAIIFSDLVYKLQNGKKNMEKTLASEVALTSHMLQVAKLSQQLEQSLISFSKEVNADGSADKSLSRTPVQPFTQPKAPTDLKTKKKRIPPSSQPKSSYKVRVILPKKQVIETQHAEETVATADATQSLDASESIEEQVNQPKATEAKKTQGSPSPMKRVPKYKTKRQKKIKESRLESMEDITFDKIMDEIDQQNKDAEKGSQWSISEDLNVIDITPEDEGYASDPGLRGEQGSDEGKALVLLSLDERSSAEKVSEEKTSIQKVADDKPPLKKIKFLNPTSSIPSPTPLKSIMPESF</sequence>
<proteinExistence type="predicted"/>
<feature type="non-terminal residue" evidence="2">
    <location>
        <position position="1"/>
    </location>
</feature>
<protein>
    <recommendedName>
        <fullName evidence="3">Retrovirus-related Pol polyprotein from transposon TNT 1-94</fullName>
    </recommendedName>
</protein>
<feature type="compositionally biased region" description="Polar residues" evidence="1">
    <location>
        <begin position="219"/>
        <end position="238"/>
    </location>
</feature>
<feature type="compositionally biased region" description="Basic residues" evidence="1">
    <location>
        <begin position="254"/>
        <end position="265"/>
    </location>
</feature>
<organism evidence="2">
    <name type="scientific">Tanacetum cinerariifolium</name>
    <name type="common">Dalmatian daisy</name>
    <name type="synonym">Chrysanthemum cinerariifolium</name>
    <dbReference type="NCBI Taxonomy" id="118510"/>
    <lineage>
        <taxon>Eukaryota</taxon>
        <taxon>Viridiplantae</taxon>
        <taxon>Streptophyta</taxon>
        <taxon>Embryophyta</taxon>
        <taxon>Tracheophyta</taxon>
        <taxon>Spermatophyta</taxon>
        <taxon>Magnoliopsida</taxon>
        <taxon>eudicotyledons</taxon>
        <taxon>Gunneridae</taxon>
        <taxon>Pentapetalae</taxon>
        <taxon>asterids</taxon>
        <taxon>campanulids</taxon>
        <taxon>Asterales</taxon>
        <taxon>Asteraceae</taxon>
        <taxon>Asteroideae</taxon>
        <taxon>Anthemideae</taxon>
        <taxon>Anthemidinae</taxon>
        <taxon>Tanacetum</taxon>
    </lineage>
</organism>
<feature type="region of interest" description="Disordered" evidence="1">
    <location>
        <begin position="154"/>
        <end position="195"/>
    </location>
</feature>
<feature type="region of interest" description="Disordered" evidence="1">
    <location>
        <begin position="367"/>
        <end position="392"/>
    </location>
</feature>
<accession>A0A699JJ52</accession>
<dbReference type="AlphaFoldDB" id="A0A699JJ52"/>
<feature type="region of interest" description="Disordered" evidence="1">
    <location>
        <begin position="219"/>
        <end position="271"/>
    </location>
</feature>
<evidence type="ECO:0000256" key="1">
    <source>
        <dbReference type="SAM" id="MobiDB-lite"/>
    </source>
</evidence>
<feature type="region of interest" description="Disordered" evidence="1">
    <location>
        <begin position="288"/>
        <end position="333"/>
    </location>
</feature>
<name>A0A699JJ52_TANCI</name>
<evidence type="ECO:0000313" key="2">
    <source>
        <dbReference type="EMBL" id="GFA40079.1"/>
    </source>
</evidence>